<evidence type="ECO:0008006" key="3">
    <source>
        <dbReference type="Google" id="ProtNLM"/>
    </source>
</evidence>
<evidence type="ECO:0000313" key="1">
    <source>
        <dbReference type="EMBL" id="MFB6393313.1"/>
    </source>
</evidence>
<dbReference type="RefSeq" id="WP_375733863.1">
    <property type="nucleotide sequence ID" value="NZ_JBCGDC010000019.1"/>
</dbReference>
<sequence length="48" mass="5906">MGSCRAWLQNNRRLVRRYERKADHFQAFADLGRTLLCYRRLTKNNHLR</sequence>
<organism evidence="1 2">
    <name type="scientific">Polymorphospora lycopeni</name>
    <dbReference type="NCBI Taxonomy" id="3140240"/>
    <lineage>
        <taxon>Bacteria</taxon>
        <taxon>Bacillati</taxon>
        <taxon>Actinomycetota</taxon>
        <taxon>Actinomycetes</taxon>
        <taxon>Micromonosporales</taxon>
        <taxon>Micromonosporaceae</taxon>
        <taxon>Polymorphospora</taxon>
    </lineage>
</organism>
<accession>A0ABV5CMT2</accession>
<dbReference type="EMBL" id="JBCGDC010000019">
    <property type="protein sequence ID" value="MFB6393313.1"/>
    <property type="molecule type" value="Genomic_DNA"/>
</dbReference>
<name>A0ABV5CMT2_9ACTN</name>
<gene>
    <name evidence="1" type="ORF">AAFH96_09360</name>
</gene>
<comment type="caution">
    <text evidence="1">The sequence shown here is derived from an EMBL/GenBank/DDBJ whole genome shotgun (WGS) entry which is preliminary data.</text>
</comment>
<protein>
    <recommendedName>
        <fullName evidence="3">Transposase</fullName>
    </recommendedName>
</protein>
<dbReference type="Proteomes" id="UP001582793">
    <property type="component" value="Unassembled WGS sequence"/>
</dbReference>
<keyword evidence="2" id="KW-1185">Reference proteome</keyword>
<evidence type="ECO:0000313" key="2">
    <source>
        <dbReference type="Proteomes" id="UP001582793"/>
    </source>
</evidence>
<reference evidence="1 2" key="1">
    <citation type="submission" date="2024-04" db="EMBL/GenBank/DDBJ databases">
        <title>Polymorphospora sp. isolated from Baiyangdian Lake in Xiong'an New Area.</title>
        <authorList>
            <person name="Zhang X."/>
            <person name="Liu J."/>
        </authorList>
    </citation>
    <scope>NUCLEOTIDE SEQUENCE [LARGE SCALE GENOMIC DNA]</scope>
    <source>
        <strain evidence="1 2">2-325</strain>
    </source>
</reference>
<proteinExistence type="predicted"/>